<keyword evidence="4" id="KW-0732">Signal</keyword>
<dbReference type="InterPro" id="IPR036844">
    <property type="entry name" value="Hint_dom_sf"/>
</dbReference>
<dbReference type="CDD" id="cd00081">
    <property type="entry name" value="Hint"/>
    <property type="match status" value="1"/>
</dbReference>
<evidence type="ECO:0000256" key="3">
    <source>
        <dbReference type="SAM" id="Phobius"/>
    </source>
</evidence>
<feature type="domain" description="Hedgehog protein Hint" evidence="5">
    <location>
        <begin position="154"/>
        <end position="286"/>
    </location>
</feature>
<sequence>MMSRAILLLLLFGWVSPVTSSSASCGQEGGNLTRKRRSRLRGLAVGSSGVGDFTDGGDGGGSSPDAPDDFAEGPDDSGCDGNGSVPSPSGKGNDNPSPGQQLPDIGVAPGPAPANAPPTDAAKGTSLESECFSADATVDVLAADSVVNSDEINEGDIATVSMSDLRVGDKVLSRTNQFEPVYAFGHWNPHAINKFLKIQSSSDESPLEVSSEHFVYIQGSKNPIRAASVQVGDVLQGVAPSMNATGAEQGLVVESLTSIEKMGLYAPLTASGVFVVNGVLASCYVSLQGPHPRDAADSQITMKGGWVLPLVSQHDFIHYSLSPFRMVCTNTWLPRATKGPICHSYDAKGYPYWIGMAMQAFHWVDSLHLELQFVALVLWLAVVVPSIAIEWLLAKTSSVLVVVGCTTTAALIVGSLLVAKKFSANNMPSFRG</sequence>
<name>A0A9N8H5W3_9STRA</name>
<keyword evidence="3" id="KW-0812">Transmembrane</keyword>
<accession>A0A9N8H5W3</accession>
<dbReference type="GO" id="GO:0016540">
    <property type="term" value="P:protein autoprocessing"/>
    <property type="evidence" value="ECO:0007669"/>
    <property type="project" value="InterPro"/>
</dbReference>
<dbReference type="EMBL" id="CAICTM010000032">
    <property type="protein sequence ID" value="CAB9498133.1"/>
    <property type="molecule type" value="Genomic_DNA"/>
</dbReference>
<dbReference type="Pfam" id="PF01079">
    <property type="entry name" value="Hint"/>
    <property type="match status" value="1"/>
</dbReference>
<evidence type="ECO:0000259" key="5">
    <source>
        <dbReference type="Pfam" id="PF01079"/>
    </source>
</evidence>
<feature type="chain" id="PRO_5040214816" evidence="4">
    <location>
        <begin position="21"/>
        <end position="432"/>
    </location>
</feature>
<dbReference type="AlphaFoldDB" id="A0A9N8H5W3"/>
<keyword evidence="3" id="KW-0472">Membrane</keyword>
<dbReference type="PRINTS" id="PR00632">
    <property type="entry name" value="SONICHHOG"/>
</dbReference>
<dbReference type="InterPro" id="IPR001657">
    <property type="entry name" value="Hedgehog"/>
</dbReference>
<evidence type="ECO:0000313" key="6">
    <source>
        <dbReference type="EMBL" id="CAB9498133.1"/>
    </source>
</evidence>
<dbReference type="GO" id="GO:0007267">
    <property type="term" value="P:cell-cell signaling"/>
    <property type="evidence" value="ECO:0007669"/>
    <property type="project" value="InterPro"/>
</dbReference>
<dbReference type="PANTHER" id="PTHR11889">
    <property type="entry name" value="HEDGEHOG"/>
    <property type="match status" value="1"/>
</dbReference>
<evidence type="ECO:0000256" key="4">
    <source>
        <dbReference type="SAM" id="SignalP"/>
    </source>
</evidence>
<dbReference type="SUPFAM" id="SSF51294">
    <property type="entry name" value="Hedgehog/intein (Hint) domain"/>
    <property type="match status" value="1"/>
</dbReference>
<feature type="transmembrane region" description="Helical" evidence="3">
    <location>
        <begin position="399"/>
        <end position="419"/>
    </location>
</feature>
<feature type="signal peptide" evidence="4">
    <location>
        <begin position="1"/>
        <end position="20"/>
    </location>
</feature>
<comment type="caution">
    <text evidence="6">The sequence shown here is derived from an EMBL/GenBank/DDBJ whole genome shotgun (WGS) entry which is preliminary data.</text>
</comment>
<dbReference type="PROSITE" id="PS51257">
    <property type="entry name" value="PROKAR_LIPOPROTEIN"/>
    <property type="match status" value="1"/>
</dbReference>
<feature type="region of interest" description="Disordered" evidence="2">
    <location>
        <begin position="19"/>
        <end position="127"/>
    </location>
</feature>
<reference evidence="6" key="1">
    <citation type="submission" date="2020-06" db="EMBL/GenBank/DDBJ databases">
        <authorList>
            <consortium name="Plant Systems Biology data submission"/>
        </authorList>
    </citation>
    <scope>NUCLEOTIDE SEQUENCE</scope>
    <source>
        <strain evidence="6">D6</strain>
    </source>
</reference>
<feature type="transmembrane region" description="Helical" evidence="3">
    <location>
        <begin position="373"/>
        <end position="393"/>
    </location>
</feature>
<feature type="compositionally biased region" description="Polar residues" evidence="2">
    <location>
        <begin position="84"/>
        <end position="100"/>
    </location>
</feature>
<dbReference type="PANTHER" id="PTHR11889:SF31">
    <property type="entry name" value="PROTEIN HEDGEHOG"/>
    <property type="match status" value="1"/>
</dbReference>
<keyword evidence="7" id="KW-1185">Reference proteome</keyword>
<dbReference type="InterPro" id="IPR001767">
    <property type="entry name" value="Hedgehog_Hint"/>
</dbReference>
<protein>
    <submittedName>
        <fullName evidence="6">Desert hedgehog protein</fullName>
    </submittedName>
</protein>
<dbReference type="Gene3D" id="2.170.16.10">
    <property type="entry name" value="Hedgehog/Intein (Hint) domain"/>
    <property type="match status" value="1"/>
</dbReference>
<gene>
    <name evidence="6" type="ORF">SEMRO_32_G020730.1</name>
</gene>
<evidence type="ECO:0000256" key="1">
    <source>
        <dbReference type="ARBA" id="ARBA00022473"/>
    </source>
</evidence>
<dbReference type="InterPro" id="IPR050387">
    <property type="entry name" value="Hedgehog_Signaling"/>
</dbReference>
<evidence type="ECO:0000256" key="2">
    <source>
        <dbReference type="SAM" id="MobiDB-lite"/>
    </source>
</evidence>
<dbReference type="Proteomes" id="UP001153069">
    <property type="component" value="Unassembled WGS sequence"/>
</dbReference>
<keyword evidence="1" id="KW-0217">Developmental protein</keyword>
<organism evidence="6 7">
    <name type="scientific">Seminavis robusta</name>
    <dbReference type="NCBI Taxonomy" id="568900"/>
    <lineage>
        <taxon>Eukaryota</taxon>
        <taxon>Sar</taxon>
        <taxon>Stramenopiles</taxon>
        <taxon>Ochrophyta</taxon>
        <taxon>Bacillariophyta</taxon>
        <taxon>Bacillariophyceae</taxon>
        <taxon>Bacillariophycidae</taxon>
        <taxon>Naviculales</taxon>
        <taxon>Naviculaceae</taxon>
        <taxon>Seminavis</taxon>
    </lineage>
</organism>
<dbReference type="OrthoDB" id="5212at2759"/>
<keyword evidence="3" id="KW-1133">Transmembrane helix</keyword>
<evidence type="ECO:0000313" key="7">
    <source>
        <dbReference type="Proteomes" id="UP001153069"/>
    </source>
</evidence>
<feature type="compositionally biased region" description="Acidic residues" evidence="2">
    <location>
        <begin position="66"/>
        <end position="78"/>
    </location>
</feature>
<proteinExistence type="predicted"/>